<evidence type="ECO:0000313" key="5">
    <source>
        <dbReference type="Proteomes" id="UP000821866"/>
    </source>
</evidence>
<sequence>MSCAGVTWLVMVVAALVSVTDALDTEGSGPNSGNSPRIRRLTHRPNCAVVKEHDSSGNVVLRCDAQAVPPVVAFIWLRNNRTVQEDRGPRSTLVVPDRTSFGAYSCVASNAVGHSGPCQLKLTKLPSPAGWAQLLLKEENLIIMAGIAGGVVIIIVLLIVIISIVVIRKRIQYYDSEDGHRSATRLVRRGTLELG</sequence>
<dbReference type="InterPro" id="IPR007110">
    <property type="entry name" value="Ig-like_dom"/>
</dbReference>
<feature type="signal peptide" evidence="2">
    <location>
        <begin position="1"/>
        <end position="22"/>
    </location>
</feature>
<dbReference type="EMBL" id="JABSTU010000008">
    <property type="protein sequence ID" value="KAH8022686.1"/>
    <property type="molecule type" value="Genomic_DNA"/>
</dbReference>
<reference evidence="4" key="2">
    <citation type="submission" date="2021-09" db="EMBL/GenBank/DDBJ databases">
        <authorList>
            <person name="Jia N."/>
            <person name="Wang J."/>
            <person name="Shi W."/>
            <person name="Du L."/>
            <person name="Sun Y."/>
            <person name="Zhan W."/>
            <person name="Jiang J."/>
            <person name="Wang Q."/>
            <person name="Zhang B."/>
            <person name="Ji P."/>
            <person name="Sakyi L.B."/>
            <person name="Cui X."/>
            <person name="Yuan T."/>
            <person name="Jiang B."/>
            <person name="Yang W."/>
            <person name="Lam T.T.-Y."/>
            <person name="Chang Q."/>
            <person name="Ding S."/>
            <person name="Wang X."/>
            <person name="Zhu J."/>
            <person name="Ruan X."/>
            <person name="Zhao L."/>
            <person name="Wei J."/>
            <person name="Que T."/>
            <person name="Du C."/>
            <person name="Cheng J."/>
            <person name="Dai P."/>
            <person name="Han X."/>
            <person name="Huang E."/>
            <person name="Gao Y."/>
            <person name="Liu J."/>
            <person name="Shao H."/>
            <person name="Ye R."/>
            <person name="Li L."/>
            <person name="Wei W."/>
            <person name="Wang X."/>
            <person name="Wang C."/>
            <person name="Huo Q."/>
            <person name="Li W."/>
            <person name="Guo W."/>
            <person name="Chen H."/>
            <person name="Chen S."/>
            <person name="Zhou L."/>
            <person name="Zhou L."/>
            <person name="Ni X."/>
            <person name="Tian J."/>
            <person name="Zhou Y."/>
            <person name="Sheng Y."/>
            <person name="Liu T."/>
            <person name="Pan Y."/>
            <person name="Xia L."/>
            <person name="Li J."/>
            <person name="Zhao F."/>
            <person name="Cao W."/>
        </authorList>
    </citation>
    <scope>NUCLEOTIDE SEQUENCE</scope>
    <source>
        <strain evidence="4">Rmic-2018</strain>
        <tissue evidence="4">Larvae</tissue>
    </source>
</reference>
<proteinExistence type="predicted"/>
<keyword evidence="1" id="KW-0472">Membrane</keyword>
<evidence type="ECO:0000256" key="2">
    <source>
        <dbReference type="SAM" id="SignalP"/>
    </source>
</evidence>
<comment type="caution">
    <text evidence="4">The sequence shown here is derived from an EMBL/GenBank/DDBJ whole genome shotgun (WGS) entry which is preliminary data.</text>
</comment>
<dbReference type="VEuPathDB" id="VectorBase:LOC119172707"/>
<dbReference type="Proteomes" id="UP000821866">
    <property type="component" value="Chromosome 6"/>
</dbReference>
<protein>
    <recommendedName>
        <fullName evidence="3">Ig-like domain-containing protein</fullName>
    </recommendedName>
</protein>
<dbReference type="AlphaFoldDB" id="A0A9J6DL58"/>
<name>A0A9J6DL58_RHIMP</name>
<keyword evidence="2" id="KW-0732">Signal</keyword>
<evidence type="ECO:0000256" key="1">
    <source>
        <dbReference type="SAM" id="Phobius"/>
    </source>
</evidence>
<feature type="domain" description="Ig-like" evidence="3">
    <location>
        <begin position="36"/>
        <end position="123"/>
    </location>
</feature>
<keyword evidence="5" id="KW-1185">Reference proteome</keyword>
<organism evidence="4 5">
    <name type="scientific">Rhipicephalus microplus</name>
    <name type="common">Cattle tick</name>
    <name type="synonym">Boophilus microplus</name>
    <dbReference type="NCBI Taxonomy" id="6941"/>
    <lineage>
        <taxon>Eukaryota</taxon>
        <taxon>Metazoa</taxon>
        <taxon>Ecdysozoa</taxon>
        <taxon>Arthropoda</taxon>
        <taxon>Chelicerata</taxon>
        <taxon>Arachnida</taxon>
        <taxon>Acari</taxon>
        <taxon>Parasitiformes</taxon>
        <taxon>Ixodida</taxon>
        <taxon>Ixodoidea</taxon>
        <taxon>Ixodidae</taxon>
        <taxon>Rhipicephalinae</taxon>
        <taxon>Rhipicephalus</taxon>
        <taxon>Boophilus</taxon>
    </lineage>
</organism>
<feature type="chain" id="PRO_5039895906" description="Ig-like domain-containing protein" evidence="2">
    <location>
        <begin position="23"/>
        <end position="195"/>
    </location>
</feature>
<feature type="transmembrane region" description="Helical" evidence="1">
    <location>
        <begin position="141"/>
        <end position="167"/>
    </location>
</feature>
<accession>A0A9J6DL58</accession>
<reference evidence="4" key="1">
    <citation type="journal article" date="2020" name="Cell">
        <title>Large-Scale Comparative Analyses of Tick Genomes Elucidate Their Genetic Diversity and Vector Capacities.</title>
        <authorList>
            <consortium name="Tick Genome and Microbiome Consortium (TIGMIC)"/>
            <person name="Jia N."/>
            <person name="Wang J."/>
            <person name="Shi W."/>
            <person name="Du L."/>
            <person name="Sun Y."/>
            <person name="Zhan W."/>
            <person name="Jiang J.F."/>
            <person name="Wang Q."/>
            <person name="Zhang B."/>
            <person name="Ji P."/>
            <person name="Bell-Sakyi L."/>
            <person name="Cui X.M."/>
            <person name="Yuan T.T."/>
            <person name="Jiang B.G."/>
            <person name="Yang W.F."/>
            <person name="Lam T.T."/>
            <person name="Chang Q.C."/>
            <person name="Ding S.J."/>
            <person name="Wang X.J."/>
            <person name="Zhu J.G."/>
            <person name="Ruan X.D."/>
            <person name="Zhao L."/>
            <person name="Wei J.T."/>
            <person name="Ye R.Z."/>
            <person name="Que T.C."/>
            <person name="Du C.H."/>
            <person name="Zhou Y.H."/>
            <person name="Cheng J.X."/>
            <person name="Dai P.F."/>
            <person name="Guo W.B."/>
            <person name="Han X.H."/>
            <person name="Huang E.J."/>
            <person name="Li L.F."/>
            <person name="Wei W."/>
            <person name="Gao Y.C."/>
            <person name="Liu J.Z."/>
            <person name="Shao H.Z."/>
            <person name="Wang X."/>
            <person name="Wang C.C."/>
            <person name="Yang T.C."/>
            <person name="Huo Q.B."/>
            <person name="Li W."/>
            <person name="Chen H.Y."/>
            <person name="Chen S.E."/>
            <person name="Zhou L.G."/>
            <person name="Ni X.B."/>
            <person name="Tian J.H."/>
            <person name="Sheng Y."/>
            <person name="Liu T."/>
            <person name="Pan Y.S."/>
            <person name="Xia L.Y."/>
            <person name="Li J."/>
            <person name="Zhao F."/>
            <person name="Cao W.C."/>
        </authorList>
    </citation>
    <scope>NUCLEOTIDE SEQUENCE</scope>
    <source>
        <strain evidence="4">Rmic-2018</strain>
    </source>
</reference>
<dbReference type="SUPFAM" id="SSF48726">
    <property type="entry name" value="Immunoglobulin"/>
    <property type="match status" value="1"/>
</dbReference>
<dbReference type="CDD" id="cd00096">
    <property type="entry name" value="Ig"/>
    <property type="match status" value="1"/>
</dbReference>
<dbReference type="InterPro" id="IPR036179">
    <property type="entry name" value="Ig-like_dom_sf"/>
</dbReference>
<keyword evidence="1" id="KW-0812">Transmembrane</keyword>
<keyword evidence="1" id="KW-1133">Transmembrane helix</keyword>
<dbReference type="Pfam" id="PF13927">
    <property type="entry name" value="Ig_3"/>
    <property type="match status" value="1"/>
</dbReference>
<dbReference type="InterPro" id="IPR013783">
    <property type="entry name" value="Ig-like_fold"/>
</dbReference>
<dbReference type="PROSITE" id="PS50835">
    <property type="entry name" value="IG_LIKE"/>
    <property type="match status" value="1"/>
</dbReference>
<evidence type="ECO:0000259" key="3">
    <source>
        <dbReference type="PROSITE" id="PS50835"/>
    </source>
</evidence>
<evidence type="ECO:0000313" key="4">
    <source>
        <dbReference type="EMBL" id="KAH8022686.1"/>
    </source>
</evidence>
<gene>
    <name evidence="4" type="ORF">HPB51_001573</name>
</gene>
<dbReference type="Gene3D" id="2.60.40.10">
    <property type="entry name" value="Immunoglobulins"/>
    <property type="match status" value="1"/>
</dbReference>